<accession>A0A0C9UUX7</accession>
<dbReference type="Proteomes" id="UP000054279">
    <property type="component" value="Unassembled WGS sequence"/>
</dbReference>
<dbReference type="EMBL" id="KN837105">
    <property type="protein sequence ID" value="KIJ46870.1"/>
    <property type="molecule type" value="Genomic_DNA"/>
</dbReference>
<proteinExistence type="predicted"/>
<gene>
    <name evidence="2" type="ORF">M422DRAFT_249613</name>
</gene>
<dbReference type="AlphaFoldDB" id="A0A0C9UUX7"/>
<evidence type="ECO:0000256" key="1">
    <source>
        <dbReference type="SAM" id="MobiDB-lite"/>
    </source>
</evidence>
<dbReference type="HOGENOM" id="CLU_2321858_0_0_1"/>
<evidence type="ECO:0000313" key="2">
    <source>
        <dbReference type="EMBL" id="KIJ46870.1"/>
    </source>
</evidence>
<sequence length="99" mass="10833">MEALLAIAFTITYQSSYPYPDPSSTWSSQQNRRRVAGTGGVQWARDAANQEADSNDSDESSPENDESDSSDSGTETEGESNDDESSSEEEGGERLGEWW</sequence>
<evidence type="ECO:0000313" key="3">
    <source>
        <dbReference type="Proteomes" id="UP000054279"/>
    </source>
</evidence>
<feature type="region of interest" description="Disordered" evidence="1">
    <location>
        <begin position="14"/>
        <end position="99"/>
    </location>
</feature>
<feature type="compositionally biased region" description="Acidic residues" evidence="1">
    <location>
        <begin position="53"/>
        <end position="91"/>
    </location>
</feature>
<keyword evidence="3" id="KW-1185">Reference proteome</keyword>
<organism evidence="2 3">
    <name type="scientific">Sphaerobolus stellatus (strain SS14)</name>
    <dbReference type="NCBI Taxonomy" id="990650"/>
    <lineage>
        <taxon>Eukaryota</taxon>
        <taxon>Fungi</taxon>
        <taxon>Dikarya</taxon>
        <taxon>Basidiomycota</taxon>
        <taxon>Agaricomycotina</taxon>
        <taxon>Agaricomycetes</taxon>
        <taxon>Phallomycetidae</taxon>
        <taxon>Geastrales</taxon>
        <taxon>Sphaerobolaceae</taxon>
        <taxon>Sphaerobolus</taxon>
    </lineage>
</organism>
<feature type="compositionally biased region" description="Low complexity" evidence="1">
    <location>
        <begin position="14"/>
        <end position="28"/>
    </location>
</feature>
<protein>
    <submittedName>
        <fullName evidence="2">Uncharacterized protein</fullName>
    </submittedName>
</protein>
<reference evidence="2 3" key="1">
    <citation type="submission" date="2014-06" db="EMBL/GenBank/DDBJ databases">
        <title>Evolutionary Origins and Diversification of the Mycorrhizal Mutualists.</title>
        <authorList>
            <consortium name="DOE Joint Genome Institute"/>
            <consortium name="Mycorrhizal Genomics Consortium"/>
            <person name="Kohler A."/>
            <person name="Kuo A."/>
            <person name="Nagy L.G."/>
            <person name="Floudas D."/>
            <person name="Copeland A."/>
            <person name="Barry K.W."/>
            <person name="Cichocki N."/>
            <person name="Veneault-Fourrey C."/>
            <person name="LaButti K."/>
            <person name="Lindquist E.A."/>
            <person name="Lipzen A."/>
            <person name="Lundell T."/>
            <person name="Morin E."/>
            <person name="Murat C."/>
            <person name="Riley R."/>
            <person name="Ohm R."/>
            <person name="Sun H."/>
            <person name="Tunlid A."/>
            <person name="Henrissat B."/>
            <person name="Grigoriev I.V."/>
            <person name="Hibbett D.S."/>
            <person name="Martin F."/>
        </authorList>
    </citation>
    <scope>NUCLEOTIDE SEQUENCE [LARGE SCALE GENOMIC DNA]</scope>
    <source>
        <strain evidence="2 3">SS14</strain>
    </source>
</reference>
<name>A0A0C9UUX7_SPHS4</name>